<feature type="compositionally biased region" description="Acidic residues" evidence="2">
    <location>
        <begin position="599"/>
        <end position="610"/>
    </location>
</feature>
<dbReference type="InterPro" id="IPR011990">
    <property type="entry name" value="TPR-like_helical_dom_sf"/>
</dbReference>
<dbReference type="SMART" id="SM00670">
    <property type="entry name" value="PINc"/>
    <property type="match status" value="1"/>
</dbReference>
<feature type="domain" description="PIN" evidence="3">
    <location>
        <begin position="922"/>
        <end position="1068"/>
    </location>
</feature>
<feature type="coiled-coil region" evidence="1">
    <location>
        <begin position="839"/>
        <end position="873"/>
    </location>
</feature>
<keyword evidence="5" id="KW-1185">Reference proteome</keyword>
<dbReference type="GO" id="GO:0070034">
    <property type="term" value="F:telomerase RNA binding"/>
    <property type="evidence" value="ECO:0007669"/>
    <property type="project" value="TreeGrafter"/>
</dbReference>
<dbReference type="AlphaFoldDB" id="A0AAD9D0T9"/>
<comment type="caution">
    <text evidence="4">The sequence shown here is derived from an EMBL/GenBank/DDBJ whole genome shotgun (WGS) entry which is preliminary data.</text>
</comment>
<dbReference type="GO" id="GO:0042162">
    <property type="term" value="F:telomeric DNA binding"/>
    <property type="evidence" value="ECO:0007669"/>
    <property type="project" value="TreeGrafter"/>
</dbReference>
<gene>
    <name evidence="4" type="ORF">DB88DRAFT_275808</name>
</gene>
<dbReference type="CDD" id="cd09880">
    <property type="entry name" value="PIN_Smg5-6-like"/>
    <property type="match status" value="1"/>
</dbReference>
<protein>
    <recommendedName>
        <fullName evidence="3">PIN domain-containing protein</fullName>
    </recommendedName>
</protein>
<dbReference type="InterPro" id="IPR002716">
    <property type="entry name" value="PIN_dom"/>
</dbReference>
<dbReference type="GO" id="GO:0004540">
    <property type="term" value="F:RNA nuclease activity"/>
    <property type="evidence" value="ECO:0007669"/>
    <property type="project" value="UniProtKB-ARBA"/>
</dbReference>
<dbReference type="SUPFAM" id="SSF88723">
    <property type="entry name" value="PIN domain-like"/>
    <property type="match status" value="1"/>
</dbReference>
<feature type="compositionally biased region" description="Low complexity" evidence="2">
    <location>
        <begin position="128"/>
        <end position="142"/>
    </location>
</feature>
<accession>A0AAD9D0T9</accession>
<evidence type="ECO:0000313" key="5">
    <source>
        <dbReference type="Proteomes" id="UP001182556"/>
    </source>
</evidence>
<feature type="region of interest" description="Disordered" evidence="2">
    <location>
        <begin position="27"/>
        <end position="210"/>
    </location>
</feature>
<dbReference type="FunFam" id="3.40.50.1010:FF:000056">
    <property type="entry name" value="Unplaced genomic scaffold supercont1.1, whole genome shotgun sequence"/>
    <property type="match status" value="1"/>
</dbReference>
<dbReference type="InterPro" id="IPR029060">
    <property type="entry name" value="PIN-like_dom_sf"/>
</dbReference>
<dbReference type="PANTHER" id="PTHR15696:SF0">
    <property type="entry name" value="TELOMERASE-BINDING PROTEIN EST1A"/>
    <property type="match status" value="1"/>
</dbReference>
<dbReference type="GO" id="GO:0005697">
    <property type="term" value="C:telomerase holoenzyme complex"/>
    <property type="evidence" value="ECO:0007669"/>
    <property type="project" value="TreeGrafter"/>
</dbReference>
<name>A0AAD9D0T9_PAPLA</name>
<proteinExistence type="predicted"/>
<feature type="compositionally biased region" description="Polar residues" evidence="2">
    <location>
        <begin position="389"/>
        <end position="398"/>
    </location>
</feature>
<dbReference type="InterPro" id="IPR045153">
    <property type="entry name" value="Est1/Ebs1-like"/>
</dbReference>
<dbReference type="EMBL" id="JAODAN010000005">
    <property type="protein sequence ID" value="KAK1924279.1"/>
    <property type="molecule type" value="Genomic_DNA"/>
</dbReference>
<dbReference type="Gene3D" id="3.40.50.1010">
    <property type="entry name" value="5'-nuclease"/>
    <property type="match status" value="1"/>
</dbReference>
<evidence type="ECO:0000256" key="2">
    <source>
        <dbReference type="SAM" id="MobiDB-lite"/>
    </source>
</evidence>
<feature type="region of interest" description="Disordered" evidence="2">
    <location>
        <begin position="389"/>
        <end position="408"/>
    </location>
</feature>
<dbReference type="SUPFAM" id="SSF48452">
    <property type="entry name" value="TPR-like"/>
    <property type="match status" value="1"/>
</dbReference>
<dbReference type="Proteomes" id="UP001182556">
    <property type="component" value="Unassembled WGS sequence"/>
</dbReference>
<evidence type="ECO:0000313" key="4">
    <source>
        <dbReference type="EMBL" id="KAK1924279.1"/>
    </source>
</evidence>
<sequence length="1090" mass="121965">MDEVAIAGPSRHKRNEPHLADRIVALQRKNAASPSSSRTASRRQAEADEFNRGIESRSSNRTLFDPSRPVVAQPVRDPGSEDKGKRRAPSTVPPPPGRSEPTVKKLFNPDIHDPHQFQRKHQPLPPTSESSSNQSRSLLRRLPNGSNGRMELTPEEEADKERERRKRREGSERGSAARKKEHDTRSKGSRSSEGSESLKDRERGKGKADSGVKAILKDIHNKIRTLEAELTEMHRKMAAEPEAGISVLMDRSERGKRISSEDDAKAWFDLIGKHKDLADLHHLFLVRVFDPLVPSTFQQLAVKYSIPSRLWQVSFHLILERLRYAWMTSHPTALDLLTDLVYDAYKFYTDLLEDQALNNFRTAWIEALGDLARYRMAIASHVGESSRSAAQRDSNSYLDNLDEKPANDGASIGAEVAQHWDVEDKETWRTTARDWYNMGITEKPGEGRLHHHLALLSRDIRGQEGRSLHHFAKSLVVTHQYSTSRESLLPLFDSALQSQRSLPEATAMDLFVRLHGMLFTKIDLDNFTPVMSRFMERLEEDARLDGVSRKATITQVDWIIIAAVNIASMLQYGSSSGILRKAMSAEGQERRRALAVAGDDGELGDGDGGENGDHPPIEDGPAPSNDDASELPLVLLHALHLSFSVLRFTLAHPTRQQGLHAVLNPYITLLLTFVSTLSRQSRVASILADHVPWAELVSFLNQAGLDIKEETRLASGPPLPEDWAVRGMEWVGRRVYERGFWKAKSSGRGSGAMAQPQPRSGERFQSEMDVLLANFDSTMDISEGVIDEAEGTDLTDGPVAVNQRRWKRVAWAAGVILKHVDGFEMVDIGLVITGSLKERLDEIERVKRVEEEQQRLREKARRERARVDEEEVLLEVMAESGDENDPEIRALRERRQHLRSMVAPSQRKKAVKKALNAVPGYTMLVFDTNVFLSSLDVFKSVVEGGQWSVIVPLPVVTELDGLSKNSSPLGQTASQAIAYLESRIRTHSLCLKIQTSRGNYLSDLLIRTEHVDFSDPQLASRNMDDLILNVAAFQSDHFTDRSAVLGQLPPEGPATKVVLVTFDRNLRLRARARGIDAVDEKELKGVLSGG</sequence>
<feature type="compositionally biased region" description="Basic and acidic residues" evidence="2">
    <location>
        <begin position="43"/>
        <end position="55"/>
    </location>
</feature>
<reference evidence="4" key="1">
    <citation type="submission" date="2023-02" db="EMBL/GenBank/DDBJ databases">
        <title>Identification and recombinant expression of a fungal hydrolase from Papiliotrema laurentii that hydrolyzes apple cutin and clears colloidal polyester polyurethane.</title>
        <authorList>
            <consortium name="DOE Joint Genome Institute"/>
            <person name="Roman V.A."/>
            <person name="Bojanowski C."/>
            <person name="Crable B.R."/>
            <person name="Wagner D.N."/>
            <person name="Hung C.S."/>
            <person name="Nadeau L.J."/>
            <person name="Schratz L."/>
            <person name="Haridas S."/>
            <person name="Pangilinan J."/>
            <person name="Lipzen A."/>
            <person name="Na H."/>
            <person name="Yan M."/>
            <person name="Ng V."/>
            <person name="Grigoriev I.V."/>
            <person name="Spatafora J.W."/>
            <person name="Barlow D."/>
            <person name="Biffinger J."/>
            <person name="Kelley-Loughnane N."/>
            <person name="Varaljay V.A."/>
            <person name="Crookes-Goodson W.J."/>
        </authorList>
    </citation>
    <scope>NUCLEOTIDE SEQUENCE</scope>
    <source>
        <strain evidence="4">5307AH</strain>
    </source>
</reference>
<dbReference type="PANTHER" id="PTHR15696">
    <property type="entry name" value="SMG-7 SUPPRESSOR WITH MORPHOLOGICAL EFFECT ON GENITALIA PROTEIN 7"/>
    <property type="match status" value="1"/>
</dbReference>
<evidence type="ECO:0000256" key="1">
    <source>
        <dbReference type="SAM" id="Coils"/>
    </source>
</evidence>
<dbReference type="InterPro" id="IPR018834">
    <property type="entry name" value="DNA/RNA-bd_Est1-type"/>
</dbReference>
<dbReference type="Pfam" id="PF13638">
    <property type="entry name" value="PIN_4"/>
    <property type="match status" value="1"/>
</dbReference>
<dbReference type="GO" id="GO:0000184">
    <property type="term" value="P:nuclear-transcribed mRNA catabolic process, nonsense-mediated decay"/>
    <property type="evidence" value="ECO:0007669"/>
    <property type="project" value="TreeGrafter"/>
</dbReference>
<dbReference type="Gene3D" id="1.25.40.10">
    <property type="entry name" value="Tetratricopeptide repeat domain"/>
    <property type="match status" value="1"/>
</dbReference>
<organism evidence="4 5">
    <name type="scientific">Papiliotrema laurentii</name>
    <name type="common">Cryptococcus laurentii</name>
    <dbReference type="NCBI Taxonomy" id="5418"/>
    <lineage>
        <taxon>Eukaryota</taxon>
        <taxon>Fungi</taxon>
        <taxon>Dikarya</taxon>
        <taxon>Basidiomycota</taxon>
        <taxon>Agaricomycotina</taxon>
        <taxon>Tremellomycetes</taxon>
        <taxon>Tremellales</taxon>
        <taxon>Rhynchogastremaceae</taxon>
        <taxon>Papiliotrema</taxon>
    </lineage>
</organism>
<dbReference type="Pfam" id="PF10373">
    <property type="entry name" value="EST1_DNA_bind"/>
    <property type="match status" value="1"/>
</dbReference>
<feature type="compositionally biased region" description="Basic and acidic residues" evidence="2">
    <location>
        <begin position="196"/>
        <end position="210"/>
    </location>
</feature>
<evidence type="ECO:0000259" key="3">
    <source>
        <dbReference type="SMART" id="SM00670"/>
    </source>
</evidence>
<keyword evidence="1" id="KW-0175">Coiled coil</keyword>
<feature type="region of interest" description="Disordered" evidence="2">
    <location>
        <begin position="590"/>
        <end position="626"/>
    </location>
</feature>